<evidence type="ECO:0000313" key="1">
    <source>
        <dbReference type="EMBL" id="AWK03750.1"/>
    </source>
</evidence>
<reference evidence="1 2" key="1">
    <citation type="submission" date="2018-05" db="EMBL/GenBank/DDBJ databases">
        <title>Genome sequencing of Flavobacterium sp. HYN0056.</title>
        <authorList>
            <person name="Yi H."/>
            <person name="Baek C."/>
        </authorList>
    </citation>
    <scope>NUCLEOTIDE SEQUENCE [LARGE SCALE GENOMIC DNA]</scope>
    <source>
        <strain evidence="1 2">HYN0056</strain>
    </source>
</reference>
<dbReference type="KEGG" id="fcr:HYN56_05730"/>
<protein>
    <submittedName>
        <fullName evidence="1">Uncharacterized protein</fullName>
    </submittedName>
</protein>
<evidence type="ECO:0000313" key="2">
    <source>
        <dbReference type="Proteomes" id="UP000245250"/>
    </source>
</evidence>
<sequence length="65" mass="8133">MLKMLQKEVLLLILSNEKRTFFSEFFLIFYQNYEPKVETFLKENKFEDHYFMLRIQINFSCCYKT</sequence>
<dbReference type="Proteomes" id="UP000245250">
    <property type="component" value="Chromosome"/>
</dbReference>
<gene>
    <name evidence="1" type="ORF">HYN56_05730</name>
</gene>
<organism evidence="1 2">
    <name type="scientific">Flavobacterium crocinum</name>
    <dbReference type="NCBI Taxonomy" id="2183896"/>
    <lineage>
        <taxon>Bacteria</taxon>
        <taxon>Pseudomonadati</taxon>
        <taxon>Bacteroidota</taxon>
        <taxon>Flavobacteriia</taxon>
        <taxon>Flavobacteriales</taxon>
        <taxon>Flavobacteriaceae</taxon>
        <taxon>Flavobacterium</taxon>
    </lineage>
</organism>
<name>A0A2S1YI69_9FLAO</name>
<accession>A0A2S1YI69</accession>
<dbReference type="EMBL" id="CP029255">
    <property type="protein sequence ID" value="AWK03750.1"/>
    <property type="molecule type" value="Genomic_DNA"/>
</dbReference>
<dbReference type="AlphaFoldDB" id="A0A2S1YI69"/>
<proteinExistence type="predicted"/>
<keyword evidence="2" id="KW-1185">Reference proteome</keyword>